<sequence length="93" mass="10547">MGSRKLGETRLIASVQELGVIKIDFPFSIYAIFSLFFNAKPKPLVYQGFLALIYNSTHLLLIQSIYNPVLRIFAEVRTAKMLLIFVPTLSKPN</sequence>
<proteinExistence type="predicted"/>
<evidence type="ECO:0000313" key="3">
    <source>
        <dbReference type="Proteomes" id="UP000252085"/>
    </source>
</evidence>
<evidence type="ECO:0000313" key="2">
    <source>
        <dbReference type="EMBL" id="RCJ41385.1"/>
    </source>
</evidence>
<keyword evidence="1" id="KW-1133">Transmembrane helix</keyword>
<keyword evidence="1" id="KW-0812">Transmembrane</keyword>
<gene>
    <name evidence="2" type="ORF">A6769_00195</name>
</gene>
<comment type="caution">
    <text evidence="2">The sequence shown here is derived from an EMBL/GenBank/DDBJ whole genome shotgun (WGS) entry which is preliminary data.</text>
</comment>
<feature type="transmembrane region" description="Helical" evidence="1">
    <location>
        <begin position="20"/>
        <end position="38"/>
    </location>
</feature>
<dbReference type="Proteomes" id="UP000252085">
    <property type="component" value="Unassembled WGS sequence"/>
</dbReference>
<protein>
    <submittedName>
        <fullName evidence="2">Uncharacterized protein</fullName>
    </submittedName>
</protein>
<reference evidence="2 3" key="1">
    <citation type="submission" date="2016-04" db="EMBL/GenBank/DDBJ databases">
        <authorList>
            <person name="Evans L.H."/>
            <person name="Alamgir A."/>
            <person name="Owens N."/>
            <person name="Weber N.D."/>
            <person name="Virtaneva K."/>
            <person name="Barbian K."/>
            <person name="Babar A."/>
            <person name="Rosenke K."/>
        </authorList>
    </citation>
    <scope>NUCLEOTIDE SEQUENCE [LARGE SCALE GENOMIC DNA]</scope>
    <source>
        <strain evidence="2">NIES-2108</strain>
    </source>
</reference>
<dbReference type="AlphaFoldDB" id="A0A367RXX1"/>
<dbReference type="EMBL" id="LXQE01000029">
    <property type="protein sequence ID" value="RCJ41385.1"/>
    <property type="molecule type" value="Genomic_DNA"/>
</dbReference>
<name>A0A367RXX1_NOSPU</name>
<feature type="transmembrane region" description="Helical" evidence="1">
    <location>
        <begin position="44"/>
        <end position="62"/>
    </location>
</feature>
<evidence type="ECO:0000256" key="1">
    <source>
        <dbReference type="SAM" id="Phobius"/>
    </source>
</evidence>
<organism evidence="2 3">
    <name type="scientific">Nostoc punctiforme NIES-2108</name>
    <dbReference type="NCBI Taxonomy" id="1356359"/>
    <lineage>
        <taxon>Bacteria</taxon>
        <taxon>Bacillati</taxon>
        <taxon>Cyanobacteriota</taxon>
        <taxon>Cyanophyceae</taxon>
        <taxon>Nostocales</taxon>
        <taxon>Nostocaceae</taxon>
        <taxon>Nostoc</taxon>
    </lineage>
</organism>
<accession>A0A367RXX1</accession>
<keyword evidence="1" id="KW-0472">Membrane</keyword>